<evidence type="ECO:0000256" key="1">
    <source>
        <dbReference type="SAM" id="SignalP"/>
    </source>
</evidence>
<evidence type="ECO:0000313" key="2">
    <source>
        <dbReference type="EMBL" id="MDC0714534.1"/>
    </source>
</evidence>
<comment type="caution">
    <text evidence="2">The sequence shown here is derived from an EMBL/GenBank/DDBJ whole genome shotgun (WGS) entry which is preliminary data.</text>
</comment>
<accession>A0ABT5DNB3</accession>
<evidence type="ECO:0000313" key="3">
    <source>
        <dbReference type="Proteomes" id="UP001221838"/>
    </source>
</evidence>
<proteinExistence type="predicted"/>
<name>A0ABT5DNB3_9BACT</name>
<feature type="signal peptide" evidence="1">
    <location>
        <begin position="1"/>
        <end position="18"/>
    </location>
</feature>
<reference evidence="2 3" key="1">
    <citation type="submission" date="2022-11" db="EMBL/GenBank/DDBJ databases">
        <title>Minimal conservation of predation-associated metabolite biosynthetic gene clusters underscores biosynthetic potential of Myxococcota including descriptions for ten novel species: Archangium lansinium sp. nov., Myxococcus landrumus sp. nov., Nannocystis bai.</title>
        <authorList>
            <person name="Ahearne A."/>
            <person name="Stevens C."/>
            <person name="Dowd S."/>
        </authorList>
    </citation>
    <scope>NUCLEOTIDE SEQUENCE [LARGE SCALE GENOMIC DNA]</scope>
    <source>
        <strain evidence="2 3">NCWAL01</strain>
    </source>
</reference>
<dbReference type="EMBL" id="JAQNDM010000002">
    <property type="protein sequence ID" value="MDC0714534.1"/>
    <property type="molecule type" value="Genomic_DNA"/>
</dbReference>
<gene>
    <name evidence="2" type="ORF">POL68_39165</name>
</gene>
<keyword evidence="3" id="KW-1185">Reference proteome</keyword>
<sequence length="133" mass="14167">MSWLLGSLVLLVASPAMAGEVVWGNPVKGVQLGLALVPSSGPLPTELEFEAVARNATAQPQQLPAQACSTVRWTSFTLLHVRTASGRVFSYPIGDQPVNLGQRHRRTARHGAQEFQRVSHARPVALPGLTGAP</sequence>
<protein>
    <submittedName>
        <fullName evidence="2">Uncharacterized protein</fullName>
    </submittedName>
</protein>
<organism evidence="2 3">
    <name type="scientific">Stigmatella ashevillensis</name>
    <dbReference type="NCBI Taxonomy" id="2995309"/>
    <lineage>
        <taxon>Bacteria</taxon>
        <taxon>Pseudomonadati</taxon>
        <taxon>Myxococcota</taxon>
        <taxon>Myxococcia</taxon>
        <taxon>Myxococcales</taxon>
        <taxon>Cystobacterineae</taxon>
        <taxon>Archangiaceae</taxon>
        <taxon>Stigmatella</taxon>
    </lineage>
</organism>
<feature type="chain" id="PRO_5047098192" evidence="1">
    <location>
        <begin position="19"/>
        <end position="133"/>
    </location>
</feature>
<dbReference type="Proteomes" id="UP001221838">
    <property type="component" value="Unassembled WGS sequence"/>
</dbReference>
<keyword evidence="1" id="KW-0732">Signal</keyword>